<comment type="caution">
    <text evidence="2">The sequence shown here is derived from an EMBL/GenBank/DDBJ whole genome shotgun (WGS) entry which is preliminary data.</text>
</comment>
<sequence length="59" mass="6526">MFHVFAALANFIRELIVDGTHERPSRRPGRYLPELTDSARVLQGRTSPPGVGDVLRVGP</sequence>
<dbReference type="Proteomes" id="UP001550628">
    <property type="component" value="Unassembled WGS sequence"/>
</dbReference>
<dbReference type="RefSeq" id="WP_030524645.1">
    <property type="nucleotide sequence ID" value="NZ_JBEYBD010000010.1"/>
</dbReference>
<organism evidence="2 3">
    <name type="scientific">Nocardia rhamnosiphila</name>
    <dbReference type="NCBI Taxonomy" id="426716"/>
    <lineage>
        <taxon>Bacteria</taxon>
        <taxon>Bacillati</taxon>
        <taxon>Actinomycetota</taxon>
        <taxon>Actinomycetes</taxon>
        <taxon>Mycobacteriales</taxon>
        <taxon>Nocardiaceae</taxon>
        <taxon>Nocardia</taxon>
    </lineage>
</organism>
<reference evidence="2 3" key="1">
    <citation type="submission" date="2024-06" db="EMBL/GenBank/DDBJ databases">
        <title>The Natural Products Discovery Center: Release of the First 8490 Sequenced Strains for Exploring Actinobacteria Biosynthetic Diversity.</title>
        <authorList>
            <person name="Kalkreuter E."/>
            <person name="Kautsar S.A."/>
            <person name="Yang D."/>
            <person name="Bader C.D."/>
            <person name="Teijaro C.N."/>
            <person name="Fluegel L."/>
            <person name="Davis C.M."/>
            <person name="Simpson J.R."/>
            <person name="Lauterbach L."/>
            <person name="Steele A.D."/>
            <person name="Gui C."/>
            <person name="Meng S."/>
            <person name="Li G."/>
            <person name="Viehrig K."/>
            <person name="Ye F."/>
            <person name="Su P."/>
            <person name="Kiefer A.F."/>
            <person name="Nichols A."/>
            <person name="Cepeda A.J."/>
            <person name="Yan W."/>
            <person name="Fan B."/>
            <person name="Jiang Y."/>
            <person name="Adhikari A."/>
            <person name="Zheng C.-J."/>
            <person name="Schuster L."/>
            <person name="Cowan T.M."/>
            <person name="Smanski M.J."/>
            <person name="Chevrette M.G."/>
            <person name="De Carvalho L.P.S."/>
            <person name="Shen B."/>
        </authorList>
    </citation>
    <scope>NUCLEOTIDE SEQUENCE [LARGE SCALE GENOMIC DNA]</scope>
    <source>
        <strain evidence="2 3">NPDC019708</strain>
    </source>
</reference>
<dbReference type="GeneID" id="96248581"/>
<name>A0ABV2WUM1_9NOCA</name>
<keyword evidence="3" id="KW-1185">Reference proteome</keyword>
<dbReference type="EMBL" id="JBEYBF010000016">
    <property type="protein sequence ID" value="MEU1954558.1"/>
    <property type="molecule type" value="Genomic_DNA"/>
</dbReference>
<protein>
    <recommendedName>
        <fullName evidence="4">Resolvase/invertase-type recombinase catalytic domain-containing protein</fullName>
    </recommendedName>
</protein>
<gene>
    <name evidence="2" type="ORF">ABZ510_22160</name>
</gene>
<evidence type="ECO:0000313" key="3">
    <source>
        <dbReference type="Proteomes" id="UP001550628"/>
    </source>
</evidence>
<feature type="region of interest" description="Disordered" evidence="1">
    <location>
        <begin position="21"/>
        <end position="59"/>
    </location>
</feature>
<proteinExistence type="predicted"/>
<accession>A0ABV2WUM1</accession>
<evidence type="ECO:0000256" key="1">
    <source>
        <dbReference type="SAM" id="MobiDB-lite"/>
    </source>
</evidence>
<evidence type="ECO:0000313" key="2">
    <source>
        <dbReference type="EMBL" id="MEU1954558.1"/>
    </source>
</evidence>
<evidence type="ECO:0008006" key="4">
    <source>
        <dbReference type="Google" id="ProtNLM"/>
    </source>
</evidence>